<dbReference type="GO" id="GO:0006528">
    <property type="term" value="P:asparagine metabolic process"/>
    <property type="evidence" value="ECO:0007669"/>
    <property type="project" value="TreeGrafter"/>
</dbReference>
<dbReference type="KEGG" id="mew:MSWAN_0766"/>
<name>F6D7W0_METPW</name>
<dbReference type="PROSITE" id="PS01227">
    <property type="entry name" value="UPF0012"/>
    <property type="match status" value="1"/>
</dbReference>
<gene>
    <name evidence="3" type="ordered locus">MSWAN_0766</name>
</gene>
<dbReference type="PROSITE" id="PS50263">
    <property type="entry name" value="CN_HYDROLASE"/>
    <property type="match status" value="1"/>
</dbReference>
<dbReference type="InterPro" id="IPR003010">
    <property type="entry name" value="C-N_Hydrolase"/>
</dbReference>
<dbReference type="InterPro" id="IPR036526">
    <property type="entry name" value="C-N_Hydrolase_sf"/>
</dbReference>
<organism evidence="3 4">
    <name type="scientific">Methanobacterium paludis (strain DSM 25820 / JCM 18151 / SWAN1)</name>
    <dbReference type="NCBI Taxonomy" id="868131"/>
    <lineage>
        <taxon>Archaea</taxon>
        <taxon>Methanobacteriati</taxon>
        <taxon>Methanobacteriota</taxon>
        <taxon>Methanomada group</taxon>
        <taxon>Methanobacteria</taxon>
        <taxon>Methanobacteriales</taxon>
        <taxon>Methanobacteriaceae</taxon>
        <taxon>Methanobacterium</taxon>
    </lineage>
</organism>
<dbReference type="InterPro" id="IPR045254">
    <property type="entry name" value="Nit1/2_C-N_Hydrolase"/>
</dbReference>
<dbReference type="SUPFAM" id="SSF56317">
    <property type="entry name" value="Carbon-nitrogen hydrolase"/>
    <property type="match status" value="1"/>
</dbReference>
<dbReference type="Pfam" id="PF00795">
    <property type="entry name" value="CN_hydrolase"/>
    <property type="match status" value="1"/>
</dbReference>
<evidence type="ECO:0000313" key="4">
    <source>
        <dbReference type="Proteomes" id="UP000009231"/>
    </source>
</evidence>
<evidence type="ECO:0000256" key="1">
    <source>
        <dbReference type="ARBA" id="ARBA00022801"/>
    </source>
</evidence>
<dbReference type="Proteomes" id="UP000009231">
    <property type="component" value="Chromosome"/>
</dbReference>
<keyword evidence="4" id="KW-1185">Reference proteome</keyword>
<dbReference type="eggNOG" id="arCOG00062">
    <property type="taxonomic scope" value="Archaea"/>
</dbReference>
<dbReference type="AlphaFoldDB" id="F6D7W0"/>
<dbReference type="InterPro" id="IPR001110">
    <property type="entry name" value="UPF0012_CS"/>
</dbReference>
<dbReference type="HOGENOM" id="CLU_030130_1_0_2"/>
<dbReference type="EMBL" id="CP002772">
    <property type="protein sequence ID" value="AEG17798.1"/>
    <property type="molecule type" value="Genomic_DNA"/>
</dbReference>
<dbReference type="RefSeq" id="WP_013825300.1">
    <property type="nucleotide sequence ID" value="NC_015574.1"/>
</dbReference>
<keyword evidence="1" id="KW-0378">Hydrolase</keyword>
<dbReference type="GO" id="GO:0006541">
    <property type="term" value="P:glutamine metabolic process"/>
    <property type="evidence" value="ECO:0007669"/>
    <property type="project" value="TreeGrafter"/>
</dbReference>
<proteinExistence type="predicted"/>
<dbReference type="Gene3D" id="3.60.110.10">
    <property type="entry name" value="Carbon-nitrogen hydrolase"/>
    <property type="match status" value="1"/>
</dbReference>
<sequence length="276" mass="30795">MKNHFKLAVCQMNVVDNKDLNLNKAVNMIESAARNKADMVLLPEMFNCPYDNSKFVEYAESRKNSRTLKSISSAAERAGIYVIAGSIPELENGKLYNSSFIFGRMGKIIGVHRKMHLFDIDVSGEITFKESETLTAGNEITVVDTELCKIGVAICYDIRFPELLRLMADKGAELIAVPGAFNMTTGPAHWEPLMKVRAADNQVYVAAASPARNESLSYVAYGNSMIVDPWGDIISRADADEKIIYADINLSKVESVRNELPLLKNRRKDIYEVCEK</sequence>
<dbReference type="GO" id="GO:0050152">
    <property type="term" value="F:omega-amidase activity"/>
    <property type="evidence" value="ECO:0007669"/>
    <property type="project" value="TreeGrafter"/>
</dbReference>
<evidence type="ECO:0000313" key="3">
    <source>
        <dbReference type="EMBL" id="AEG17798.1"/>
    </source>
</evidence>
<dbReference type="PANTHER" id="PTHR23088:SF30">
    <property type="entry name" value="OMEGA-AMIDASE NIT2"/>
    <property type="match status" value="1"/>
</dbReference>
<protein>
    <submittedName>
        <fullName evidence="3">Nitrilase/cyanide hydratase and apolipoprotein N-acyltransferase</fullName>
    </submittedName>
</protein>
<accession>F6D7W0</accession>
<evidence type="ECO:0000259" key="2">
    <source>
        <dbReference type="PROSITE" id="PS50263"/>
    </source>
</evidence>
<dbReference type="STRING" id="868131.MSWAN_0766"/>
<reference evidence="3 4" key="1">
    <citation type="journal article" date="2014" name="Int. J. Syst. Evol. Microbiol.">
        <title>Methanobacterium paludis sp. nov. and a novel strain of Methanobacterium lacus isolated from northern peatlands.</title>
        <authorList>
            <person name="Cadillo-Quiroz H."/>
            <person name="Brauer S.L."/>
            <person name="Goodson N."/>
            <person name="Yavitt J.B."/>
            <person name="Zinder S.H."/>
        </authorList>
    </citation>
    <scope>NUCLEOTIDE SEQUENCE [LARGE SCALE GENOMIC DNA]</scope>
    <source>
        <strain evidence="4">DSM 25820 / JCM 18151 / SWAN1</strain>
    </source>
</reference>
<dbReference type="GO" id="GO:0016746">
    <property type="term" value="F:acyltransferase activity"/>
    <property type="evidence" value="ECO:0007669"/>
    <property type="project" value="UniProtKB-KW"/>
</dbReference>
<feature type="domain" description="CN hydrolase" evidence="2">
    <location>
        <begin position="5"/>
        <end position="250"/>
    </location>
</feature>
<dbReference type="PANTHER" id="PTHR23088">
    <property type="entry name" value="NITRILASE-RELATED"/>
    <property type="match status" value="1"/>
</dbReference>
<dbReference type="CDD" id="cd07572">
    <property type="entry name" value="nit"/>
    <property type="match status" value="1"/>
</dbReference>
<dbReference type="GO" id="GO:0006107">
    <property type="term" value="P:oxaloacetate metabolic process"/>
    <property type="evidence" value="ECO:0007669"/>
    <property type="project" value="TreeGrafter"/>
</dbReference>
<dbReference type="GeneID" id="10668262"/>
<dbReference type="OrthoDB" id="41015at2157"/>